<dbReference type="InterPro" id="IPR051781">
    <property type="entry name" value="Metallo-dep_Hydrolase"/>
</dbReference>
<gene>
    <name evidence="1" type="primary">phnM</name>
    <name evidence="1" type="ORF">LMG18091_00435</name>
</gene>
<comment type="caution">
    <text evidence="1">The sequence shown here is derived from an EMBL/GenBank/DDBJ whole genome shotgun (WGS) entry which is preliminary data.</text>
</comment>
<evidence type="ECO:0000313" key="2">
    <source>
        <dbReference type="Proteomes" id="UP001189915"/>
    </source>
</evidence>
<dbReference type="InterPro" id="IPR011059">
    <property type="entry name" value="Metal-dep_hydrolase_composite"/>
</dbReference>
<sequence length="419" mass="44240">MADVRISGTPVAAQCPHDVSAHFSHLGLMQSFSSSVGHVAGLISRRTLLPAGLAEAAVQFRDGQIAACDANPTRGMIDCGDLLVLPGIVDLHGDAFERAVMPRPGVAFPYETALADVDGQLLACGITTEFHGVTYSWEGGLRGRPYALRMLDTLDAMRPHLGAQHLMHLRFELHHADGVADALAWMDAGRVHFLSFNDHLPGMRDKLGDARKLAQYADRAECDINTFLARLNAAAVNTPRLAEVTGTLARAAQQRGICMASHDEPDIATRNTFHAHGCTVTEFPLTDDVAQAARAHGGHIVFGAPNVVRGGSHHGAPDATAMVAAGLGTVLASDYYYPALLAAPFKLAERGVVPLAQAWALVAANPAEAAGLRDRGTLAKGLRADAIVVDDRRPGLPRVVAAVVGGRLRHAAGQLPLIG</sequence>
<protein>
    <submittedName>
        <fullName evidence="1">Alpha-D-ribose 1-methylphosphonate 5-triphosphate diphosphatase</fullName>
        <ecNumber evidence="1">3.6.1.63</ecNumber>
    </submittedName>
</protein>
<name>A0AAD2AQ67_9RALS</name>
<dbReference type="PANTHER" id="PTHR43135">
    <property type="entry name" value="ALPHA-D-RIBOSE 1-METHYLPHOSPHONATE 5-TRIPHOSPHATE DIPHOSPHATASE"/>
    <property type="match status" value="1"/>
</dbReference>
<keyword evidence="2" id="KW-1185">Reference proteome</keyword>
<reference evidence="1 2" key="1">
    <citation type="submission" date="2023-07" db="EMBL/GenBank/DDBJ databases">
        <authorList>
            <person name="Peeters C."/>
        </authorList>
    </citation>
    <scope>NUCLEOTIDE SEQUENCE [LARGE SCALE GENOMIC DNA]</scope>
    <source>
        <strain evidence="1 2">LMG 18091</strain>
    </source>
</reference>
<dbReference type="PANTHER" id="PTHR43135:SF3">
    <property type="entry name" value="ALPHA-D-RIBOSE 1-METHYLPHOSPHONATE 5-TRIPHOSPHATE DIPHOSPHATASE"/>
    <property type="match status" value="1"/>
</dbReference>
<accession>A0AAD2AQ67</accession>
<dbReference type="Proteomes" id="UP001189915">
    <property type="component" value="Unassembled WGS sequence"/>
</dbReference>
<dbReference type="GO" id="GO:0016810">
    <property type="term" value="F:hydrolase activity, acting on carbon-nitrogen (but not peptide) bonds"/>
    <property type="evidence" value="ECO:0007669"/>
    <property type="project" value="InterPro"/>
</dbReference>
<dbReference type="SUPFAM" id="SSF51556">
    <property type="entry name" value="Metallo-dependent hydrolases"/>
    <property type="match status" value="1"/>
</dbReference>
<dbReference type="NCBIfam" id="NF011984">
    <property type="entry name" value="PRK15446.1-5"/>
    <property type="match status" value="1"/>
</dbReference>
<proteinExistence type="predicted"/>
<dbReference type="NCBIfam" id="NF011990">
    <property type="entry name" value="PRK15446.2-6"/>
    <property type="match status" value="1"/>
</dbReference>
<dbReference type="NCBIfam" id="NF011987">
    <property type="entry name" value="PRK15446.2-3"/>
    <property type="match status" value="1"/>
</dbReference>
<keyword evidence="1" id="KW-0378">Hydrolase</keyword>
<dbReference type="PIRSF" id="PIRSF038971">
    <property type="entry name" value="PhnM"/>
    <property type="match status" value="1"/>
</dbReference>
<dbReference type="Gene3D" id="3.20.20.140">
    <property type="entry name" value="Metal-dependent hydrolases"/>
    <property type="match status" value="1"/>
</dbReference>
<dbReference type="AlphaFoldDB" id="A0AAD2AQ67"/>
<dbReference type="GO" id="GO:0019700">
    <property type="term" value="P:organic phosphonate catabolic process"/>
    <property type="evidence" value="ECO:0007669"/>
    <property type="project" value="InterPro"/>
</dbReference>
<dbReference type="InterPro" id="IPR012696">
    <property type="entry name" value="PhnM"/>
</dbReference>
<evidence type="ECO:0000313" key="1">
    <source>
        <dbReference type="EMBL" id="CAJ0685691.1"/>
    </source>
</evidence>
<dbReference type="InterPro" id="IPR032466">
    <property type="entry name" value="Metal_Hydrolase"/>
</dbReference>
<organism evidence="1 2">
    <name type="scientific">Ralstonia wenshanensis</name>
    <dbReference type="NCBI Taxonomy" id="2842456"/>
    <lineage>
        <taxon>Bacteria</taxon>
        <taxon>Pseudomonadati</taxon>
        <taxon>Pseudomonadota</taxon>
        <taxon>Betaproteobacteria</taxon>
        <taxon>Burkholderiales</taxon>
        <taxon>Burkholderiaceae</taxon>
        <taxon>Ralstonia</taxon>
    </lineage>
</organism>
<dbReference type="EMBL" id="CATWAF010000001">
    <property type="protein sequence ID" value="CAJ0685691.1"/>
    <property type="molecule type" value="Genomic_DNA"/>
</dbReference>
<dbReference type="SUPFAM" id="SSF51338">
    <property type="entry name" value="Composite domain of metallo-dependent hydrolases"/>
    <property type="match status" value="1"/>
</dbReference>
<dbReference type="EC" id="3.6.1.63" evidence="1"/>